<comment type="cofactor">
    <cofactor evidence="8">
        <name>Mn(2+)</name>
        <dbReference type="ChEBI" id="CHEBI:29035"/>
    </cofactor>
    <text evidence="8">Binds 2 manganese ions per subunit.</text>
</comment>
<feature type="binding site" evidence="8">
    <location>
        <position position="242"/>
    </location>
    <ligand>
        <name>Mn(2+)</name>
        <dbReference type="ChEBI" id="CHEBI:29035"/>
        <label>2</label>
    </ligand>
</feature>
<keyword evidence="5 8" id="KW-0645">Protease</keyword>
<dbReference type="InterPro" id="IPR000819">
    <property type="entry name" value="Peptidase_M17_C"/>
</dbReference>
<dbReference type="EC" id="3.4.11.10" evidence="8"/>
<feature type="active site" evidence="8">
    <location>
        <position position="328"/>
    </location>
</feature>
<gene>
    <name evidence="8 10" type="primary">pepA</name>
    <name evidence="10" type="ordered locus">ANT_16830</name>
</gene>
<evidence type="ECO:0000256" key="1">
    <source>
        <dbReference type="ARBA" id="ARBA00000135"/>
    </source>
</evidence>
<feature type="domain" description="Cytosol aminopeptidase" evidence="9">
    <location>
        <begin position="322"/>
        <end position="329"/>
    </location>
</feature>
<dbReference type="GO" id="GO:0006508">
    <property type="term" value="P:proteolysis"/>
    <property type="evidence" value="ECO:0007669"/>
    <property type="project" value="UniProtKB-KW"/>
</dbReference>
<feature type="binding site" evidence="8">
    <location>
        <position position="326"/>
    </location>
    <ligand>
        <name>Mn(2+)</name>
        <dbReference type="ChEBI" id="CHEBI:29035"/>
        <label>1</label>
    </ligand>
</feature>
<dbReference type="HAMAP" id="MF_00181">
    <property type="entry name" value="Cytosol_peptidase_M17"/>
    <property type="match status" value="1"/>
</dbReference>
<organism evidence="10 11">
    <name type="scientific">Anaerolinea thermophila (strain DSM 14523 / JCM 11388 / NBRC 100420 / UNI-1)</name>
    <dbReference type="NCBI Taxonomy" id="926569"/>
    <lineage>
        <taxon>Bacteria</taxon>
        <taxon>Bacillati</taxon>
        <taxon>Chloroflexota</taxon>
        <taxon>Anaerolineae</taxon>
        <taxon>Anaerolineales</taxon>
        <taxon>Anaerolineaceae</taxon>
        <taxon>Anaerolinea</taxon>
    </lineage>
</organism>
<feature type="binding site" evidence="8">
    <location>
        <position position="326"/>
    </location>
    <ligand>
        <name>Mn(2+)</name>
        <dbReference type="ChEBI" id="CHEBI:29035"/>
        <label>2</label>
    </ligand>
</feature>
<keyword evidence="11" id="KW-1185">Reference proteome</keyword>
<dbReference type="Pfam" id="PF02789">
    <property type="entry name" value="Peptidase_M17_N"/>
    <property type="match status" value="1"/>
</dbReference>
<feature type="binding site" evidence="8">
    <location>
        <position position="265"/>
    </location>
    <ligand>
        <name>Mn(2+)</name>
        <dbReference type="ChEBI" id="CHEBI:29035"/>
        <label>2</label>
    </ligand>
</feature>
<protein>
    <recommendedName>
        <fullName evidence="8">Probable cytosol aminopeptidase</fullName>
        <ecNumber evidence="8">3.4.11.1</ecNumber>
    </recommendedName>
    <alternativeName>
        <fullName evidence="8">Leucine aminopeptidase</fullName>
        <shortName evidence="8">LAP</shortName>
        <ecNumber evidence="8">3.4.11.10</ecNumber>
    </alternativeName>
    <alternativeName>
        <fullName evidence="8">Leucyl aminopeptidase</fullName>
    </alternativeName>
</protein>
<evidence type="ECO:0000256" key="6">
    <source>
        <dbReference type="ARBA" id="ARBA00022801"/>
    </source>
</evidence>
<dbReference type="AlphaFoldDB" id="E8N5J5"/>
<dbReference type="InterPro" id="IPR008283">
    <property type="entry name" value="Peptidase_M17_N"/>
</dbReference>
<reference evidence="10 11" key="1">
    <citation type="submission" date="2010-12" db="EMBL/GenBank/DDBJ databases">
        <title>Whole genome sequence of Anaerolinea thermophila UNI-1.</title>
        <authorList>
            <person name="Narita-Yamada S."/>
            <person name="Kishi E."/>
            <person name="Watanabe Y."/>
            <person name="Takasaki K."/>
            <person name="Ankai A."/>
            <person name="Oguchi A."/>
            <person name="Fukui S."/>
            <person name="Takahashi M."/>
            <person name="Yashiro I."/>
            <person name="Hosoyama A."/>
            <person name="Sekiguchi Y."/>
            <person name="Hanada S."/>
            <person name="Fujita N."/>
        </authorList>
    </citation>
    <scope>NUCLEOTIDE SEQUENCE [LARGE SCALE GENOMIC DNA]</scope>
    <source>
        <strain evidence="11">DSM 14523 / JCM 11388 / NBRC 100420 / UNI-1</strain>
    </source>
</reference>
<dbReference type="PROSITE" id="PS00631">
    <property type="entry name" value="CYTOSOL_AP"/>
    <property type="match status" value="1"/>
</dbReference>
<name>E8N5J5_ANATU</name>
<dbReference type="Pfam" id="PF00883">
    <property type="entry name" value="Peptidase_M17"/>
    <property type="match status" value="1"/>
</dbReference>
<comment type="subcellular location">
    <subcellularLocation>
        <location evidence="8">Cytoplasm</location>
    </subcellularLocation>
</comment>
<dbReference type="EMBL" id="AP012029">
    <property type="protein sequence ID" value="BAJ63709.1"/>
    <property type="molecule type" value="Genomic_DNA"/>
</dbReference>
<dbReference type="InterPro" id="IPR043472">
    <property type="entry name" value="Macro_dom-like"/>
</dbReference>
<dbReference type="GO" id="GO:0005737">
    <property type="term" value="C:cytoplasm"/>
    <property type="evidence" value="ECO:0007669"/>
    <property type="project" value="UniProtKB-SubCell"/>
</dbReference>
<evidence type="ECO:0000256" key="7">
    <source>
        <dbReference type="ARBA" id="ARBA00049972"/>
    </source>
</evidence>
<comment type="catalytic activity">
    <reaction evidence="2 8">
        <text>Release of an N-terminal amino acid, preferentially leucine, but not glutamic or aspartic acids.</text>
        <dbReference type="EC" id="3.4.11.10"/>
    </reaction>
</comment>
<dbReference type="KEGG" id="atm:ANT_16830"/>
<dbReference type="EC" id="3.4.11.1" evidence="8"/>
<keyword evidence="6 8" id="KW-0378">Hydrolase</keyword>
<dbReference type="InterPro" id="IPR023042">
    <property type="entry name" value="Peptidase_M17_leu_NH2_pept"/>
</dbReference>
<keyword evidence="8" id="KW-0479">Metal-binding</keyword>
<comment type="function">
    <text evidence="7 8">Presumably involved in the processing and regular turnover of intracellular proteins. Catalyzes the removal of unsubstituted N-terminal amino acids from various peptides.</text>
</comment>
<dbReference type="NCBIfam" id="NF002073">
    <property type="entry name" value="PRK00913.1-2"/>
    <property type="match status" value="1"/>
</dbReference>
<dbReference type="HOGENOM" id="CLU_013734_2_2_0"/>
<comment type="similarity">
    <text evidence="3 8">Belongs to the peptidase M17 family.</text>
</comment>
<dbReference type="InterPro" id="IPR011356">
    <property type="entry name" value="Leucine_aapep/pepB"/>
</dbReference>
<dbReference type="SUPFAM" id="SSF53187">
    <property type="entry name" value="Zn-dependent exopeptidases"/>
    <property type="match status" value="1"/>
</dbReference>
<keyword evidence="4 8" id="KW-0031">Aminopeptidase</keyword>
<dbReference type="FunCoup" id="E8N5J5">
    <property type="interactions" value="260"/>
</dbReference>
<dbReference type="STRING" id="926569.ANT_16830"/>
<feature type="binding site" evidence="8">
    <location>
        <position position="324"/>
    </location>
    <ligand>
        <name>Mn(2+)</name>
        <dbReference type="ChEBI" id="CHEBI:29035"/>
        <label>1</label>
    </ligand>
</feature>
<sequence>MKSPTHPNIPFQITIAPDKTLAELEVSLIFAPDSPKLGEPATAGESLFLQDHGKSRLVVSLGKQEKINQETYRKVGGSIGKWLINHPVQSVELSVSWLYEENNLDSLYALLEGILLGGYQFQRYKQNNEPEKVISVFLRTDSMSVKDLVERLNIVTRAVYLARDWAHEPANVINPVTLAEWTETLAEENGLTCTILDDQTLSKIGAEGILSVGKGSHTPPRMIILEYRGGLSDTSPLILIGKAITFDTGGYSLKDTTNIQGMKYDKCGGIAVIATILATALLKLPINVVGIVGAAENMISSTAYRPDDILKTLSGKTVEIISTDAEGRLVLADALTYAQTHYTPRAIIDLATLTGGVIVALGRVFGGVMGNNPSLIQNLIESGEASGERLWQLPLDEEYLQALKGDDADLKNSGGREGHAILGGMFLKQFVDDSIPWAHLDIAGVANTPKDLPYSPKGPTGFGVRLLIEFLKKFST</sequence>
<dbReference type="OrthoDB" id="9809354at2"/>
<evidence type="ECO:0000256" key="4">
    <source>
        <dbReference type="ARBA" id="ARBA00022438"/>
    </source>
</evidence>
<evidence type="ECO:0000256" key="3">
    <source>
        <dbReference type="ARBA" id="ARBA00009528"/>
    </source>
</evidence>
<accession>E8N5J5</accession>
<feature type="active site" evidence="8">
    <location>
        <position position="254"/>
    </location>
</feature>
<evidence type="ECO:0000313" key="10">
    <source>
        <dbReference type="EMBL" id="BAJ63709.1"/>
    </source>
</evidence>
<evidence type="ECO:0000256" key="8">
    <source>
        <dbReference type="HAMAP-Rule" id="MF_00181"/>
    </source>
</evidence>
<keyword evidence="8" id="KW-0963">Cytoplasm</keyword>
<dbReference type="Proteomes" id="UP000008922">
    <property type="component" value="Chromosome"/>
</dbReference>
<evidence type="ECO:0000256" key="5">
    <source>
        <dbReference type="ARBA" id="ARBA00022670"/>
    </source>
</evidence>
<evidence type="ECO:0000256" key="2">
    <source>
        <dbReference type="ARBA" id="ARBA00000967"/>
    </source>
</evidence>
<dbReference type="SUPFAM" id="SSF52949">
    <property type="entry name" value="Macro domain-like"/>
    <property type="match status" value="1"/>
</dbReference>
<dbReference type="PANTHER" id="PTHR11963">
    <property type="entry name" value="LEUCINE AMINOPEPTIDASE-RELATED"/>
    <property type="match status" value="1"/>
</dbReference>
<evidence type="ECO:0000259" key="9">
    <source>
        <dbReference type="PROSITE" id="PS00631"/>
    </source>
</evidence>
<feature type="binding site" evidence="8">
    <location>
        <position position="247"/>
    </location>
    <ligand>
        <name>Mn(2+)</name>
        <dbReference type="ChEBI" id="CHEBI:29035"/>
        <label>2</label>
    </ligand>
</feature>
<dbReference type="InParanoid" id="E8N5J5"/>
<dbReference type="Gene3D" id="3.40.630.10">
    <property type="entry name" value="Zn peptidases"/>
    <property type="match status" value="1"/>
</dbReference>
<dbReference type="RefSeq" id="WP_013560088.1">
    <property type="nucleotide sequence ID" value="NC_014960.1"/>
</dbReference>
<dbReference type="Gene3D" id="3.40.220.10">
    <property type="entry name" value="Leucine Aminopeptidase, subunit E, domain 1"/>
    <property type="match status" value="1"/>
</dbReference>
<comment type="catalytic activity">
    <reaction evidence="1 8">
        <text>Release of an N-terminal amino acid, Xaa-|-Yaa-, in which Xaa is preferably Leu, but may be other amino acids including Pro although not Arg or Lys, and Yaa may be Pro. Amino acid amides and methyl esters are also readily hydrolyzed, but rates on arylamides are exceedingly low.</text>
        <dbReference type="EC" id="3.4.11.1"/>
    </reaction>
</comment>
<evidence type="ECO:0000313" key="11">
    <source>
        <dbReference type="Proteomes" id="UP000008922"/>
    </source>
</evidence>
<dbReference type="PRINTS" id="PR00481">
    <property type="entry name" value="LAMNOPPTDASE"/>
</dbReference>
<feature type="binding site" evidence="8">
    <location>
        <position position="247"/>
    </location>
    <ligand>
        <name>Mn(2+)</name>
        <dbReference type="ChEBI" id="CHEBI:29035"/>
        <label>1</label>
    </ligand>
</feature>
<dbReference type="GO" id="GO:0070006">
    <property type="term" value="F:metalloaminopeptidase activity"/>
    <property type="evidence" value="ECO:0007669"/>
    <property type="project" value="InterPro"/>
</dbReference>
<proteinExistence type="inferred from homology"/>
<dbReference type="GO" id="GO:0030145">
    <property type="term" value="F:manganese ion binding"/>
    <property type="evidence" value="ECO:0007669"/>
    <property type="project" value="UniProtKB-UniRule"/>
</dbReference>
<dbReference type="eggNOG" id="COG0260">
    <property type="taxonomic scope" value="Bacteria"/>
</dbReference>
<keyword evidence="8" id="KW-0464">Manganese</keyword>
<dbReference type="PANTHER" id="PTHR11963:SF23">
    <property type="entry name" value="CYTOSOL AMINOPEPTIDASE"/>
    <property type="match status" value="1"/>
</dbReference>
<dbReference type="CDD" id="cd00433">
    <property type="entry name" value="Peptidase_M17"/>
    <property type="match status" value="1"/>
</dbReference>